<dbReference type="Proteomes" id="UP000245626">
    <property type="component" value="Unassembled WGS sequence"/>
</dbReference>
<accession>A0ACD0P2C3</accession>
<proteinExistence type="predicted"/>
<sequence length="487" mass="54389">MSFSCQRCRQPLLLAPSLSTDLDLNQSAYDLVQDSFIASRPPPPPSSQPTRGKQDGGAVSAGSGNKQRYGKDEDKGGGAAEAGRSQASAIESERDVEREKVSVQSDPNSLSARLAASAALFDLFSHPPSPERDRDANSSPHRSRMQDPNSSIDHPLCKECTDSLLELMDAQLNDLRRERDALLSFEAELKKYEVTSQDEKDTGGGSANWKDVQAEEEAELMSEIEKLTLEESRMTEELRQAEARKQDATSQLKLIEQEEKDLRVEEETFWAEYSRHSIALDRLVAQQQSLQTALRHDSALLARLQLTNVYNDAFCIGHDGGFATINGLRLGRLPGANVEWNEINAAWGQTALLLTTLARKLGVTFKSFKVVPKGSFSTICRLDGDKAVYELYGSGDWQIGRLLQSRRFDHGMVAFLDCLKQVCNHVCERDEELRLPHAINKDRIGEACIRLQFGQDETWTRALRHVLITLKMLLSWTVQNEDVQGKP</sequence>
<name>A0ACD0P2C3_9BASI</name>
<protein>
    <submittedName>
        <fullName evidence="1">APG6-domain-containing protein</fullName>
    </submittedName>
</protein>
<dbReference type="EMBL" id="KZ819789">
    <property type="protein sequence ID" value="PWN52229.1"/>
    <property type="molecule type" value="Genomic_DNA"/>
</dbReference>
<evidence type="ECO:0000313" key="1">
    <source>
        <dbReference type="EMBL" id="PWN52229.1"/>
    </source>
</evidence>
<gene>
    <name evidence="1" type="ORF">IE53DRAFT_385350</name>
</gene>
<evidence type="ECO:0000313" key="2">
    <source>
        <dbReference type="Proteomes" id="UP000245626"/>
    </source>
</evidence>
<reference evidence="1 2" key="1">
    <citation type="journal article" date="2018" name="Mol. Biol. Evol.">
        <title>Broad Genomic Sampling Reveals a Smut Pathogenic Ancestry of the Fungal Clade Ustilaginomycotina.</title>
        <authorList>
            <person name="Kijpornyongpan T."/>
            <person name="Mondo S.J."/>
            <person name="Barry K."/>
            <person name="Sandor L."/>
            <person name="Lee J."/>
            <person name="Lipzen A."/>
            <person name="Pangilinan J."/>
            <person name="LaButti K."/>
            <person name="Hainaut M."/>
            <person name="Henrissat B."/>
            <person name="Grigoriev I.V."/>
            <person name="Spatafora J.W."/>
            <person name="Aime M.C."/>
        </authorList>
    </citation>
    <scope>NUCLEOTIDE SEQUENCE [LARGE SCALE GENOMIC DNA]</scope>
    <source>
        <strain evidence="1 2">SA 807</strain>
    </source>
</reference>
<organism evidence="1 2">
    <name type="scientific">Violaceomyces palustris</name>
    <dbReference type="NCBI Taxonomy" id="1673888"/>
    <lineage>
        <taxon>Eukaryota</taxon>
        <taxon>Fungi</taxon>
        <taxon>Dikarya</taxon>
        <taxon>Basidiomycota</taxon>
        <taxon>Ustilaginomycotina</taxon>
        <taxon>Ustilaginomycetes</taxon>
        <taxon>Violaceomycetales</taxon>
        <taxon>Violaceomycetaceae</taxon>
        <taxon>Violaceomyces</taxon>
    </lineage>
</organism>
<keyword evidence="2" id="KW-1185">Reference proteome</keyword>